<comment type="caution">
    <text evidence="1">The sequence shown here is derived from an EMBL/GenBank/DDBJ whole genome shotgun (WGS) entry which is preliminary data.</text>
</comment>
<reference evidence="1" key="1">
    <citation type="submission" date="2023-06" db="EMBL/GenBank/DDBJ databases">
        <authorList>
            <person name="Noh H."/>
        </authorList>
    </citation>
    <scope>NUCLEOTIDE SEQUENCE</scope>
    <source>
        <strain evidence="1">DUCC20226</strain>
    </source>
</reference>
<evidence type="ECO:0008006" key="3">
    <source>
        <dbReference type="Google" id="ProtNLM"/>
    </source>
</evidence>
<dbReference type="GO" id="GO:0000423">
    <property type="term" value="P:mitophagy"/>
    <property type="evidence" value="ECO:0007669"/>
    <property type="project" value="InterPro"/>
</dbReference>
<dbReference type="InterPro" id="IPR013898">
    <property type="entry name" value="Atg43"/>
</dbReference>
<dbReference type="EMBL" id="JAUJFL010000004">
    <property type="protein sequence ID" value="KAK2605342.1"/>
    <property type="molecule type" value="Genomic_DNA"/>
</dbReference>
<accession>A0AAD9SDL8</accession>
<evidence type="ECO:0000313" key="2">
    <source>
        <dbReference type="Proteomes" id="UP001265746"/>
    </source>
</evidence>
<protein>
    <recommendedName>
        <fullName evidence="3">DUF1770-domain-containing protein</fullName>
    </recommendedName>
</protein>
<proteinExistence type="predicted"/>
<evidence type="ECO:0000313" key="1">
    <source>
        <dbReference type="EMBL" id="KAK2605342.1"/>
    </source>
</evidence>
<dbReference type="AlphaFoldDB" id="A0AAD9SDL8"/>
<keyword evidence="2" id="KW-1185">Reference proteome</keyword>
<dbReference type="Pfam" id="PF08589">
    <property type="entry name" value="ATG43"/>
    <property type="match status" value="1"/>
</dbReference>
<dbReference type="PANTHER" id="PTHR38699">
    <property type="entry name" value="CHROMOSOME 1, WHOLE GENOME SHOTGUN SEQUENCE"/>
    <property type="match status" value="1"/>
</dbReference>
<dbReference type="PANTHER" id="PTHR38699:SF1">
    <property type="entry name" value="MITOPHAGY RECEPTOR ATG43"/>
    <property type="match status" value="1"/>
</dbReference>
<name>A0AAD9SDL8_PHOAM</name>
<gene>
    <name evidence="1" type="ORF">N8I77_008187</name>
</gene>
<dbReference type="GO" id="GO:0140580">
    <property type="term" value="F:mitochondrion autophagosome adaptor activity"/>
    <property type="evidence" value="ECO:0007669"/>
    <property type="project" value="InterPro"/>
</dbReference>
<dbReference type="Proteomes" id="UP001265746">
    <property type="component" value="Unassembled WGS sequence"/>
</dbReference>
<sequence>MATSDIPMQVAETIQTAHINRAPSAQHDLNPSTAADTREPVHLDKEELGAAHEDEDEDDIPVSVLRPARRFSHLPPIPDLRFEQSYLHSIQDAKSWWMVAWITSRDQIMMPMLQGVVYNLAWCGWQYWNKNAQMSGNSIGAQVRRWWWGVNNWPIPSEPVKREKNWFRR</sequence>
<organism evidence="1 2">
    <name type="scientific">Phomopsis amygdali</name>
    <name type="common">Fusicoccum amygdali</name>
    <dbReference type="NCBI Taxonomy" id="1214568"/>
    <lineage>
        <taxon>Eukaryota</taxon>
        <taxon>Fungi</taxon>
        <taxon>Dikarya</taxon>
        <taxon>Ascomycota</taxon>
        <taxon>Pezizomycotina</taxon>
        <taxon>Sordariomycetes</taxon>
        <taxon>Sordariomycetidae</taxon>
        <taxon>Diaporthales</taxon>
        <taxon>Diaporthaceae</taxon>
        <taxon>Diaporthe</taxon>
    </lineage>
</organism>